<feature type="compositionally biased region" description="Basic and acidic residues" evidence="1">
    <location>
        <begin position="461"/>
        <end position="471"/>
    </location>
</feature>
<feature type="compositionally biased region" description="Low complexity" evidence="1">
    <location>
        <begin position="375"/>
        <end position="396"/>
    </location>
</feature>
<name>A0A550CHN9_9AGAR</name>
<accession>A0A550CHN9</accession>
<comment type="caution">
    <text evidence="2">The sequence shown here is derived from an EMBL/GenBank/DDBJ whole genome shotgun (WGS) entry which is preliminary data.</text>
</comment>
<protein>
    <submittedName>
        <fullName evidence="2">Uncharacterized protein</fullName>
    </submittedName>
</protein>
<feature type="region of interest" description="Disordered" evidence="1">
    <location>
        <begin position="353"/>
        <end position="421"/>
    </location>
</feature>
<reference evidence="2 3" key="1">
    <citation type="journal article" date="2019" name="New Phytol.">
        <title>Comparative genomics reveals unique wood-decay strategies and fruiting body development in the Schizophyllaceae.</title>
        <authorList>
            <person name="Almasi E."/>
            <person name="Sahu N."/>
            <person name="Krizsan K."/>
            <person name="Balint B."/>
            <person name="Kovacs G.M."/>
            <person name="Kiss B."/>
            <person name="Cseklye J."/>
            <person name="Drula E."/>
            <person name="Henrissat B."/>
            <person name="Nagy I."/>
            <person name="Chovatia M."/>
            <person name="Adam C."/>
            <person name="LaButti K."/>
            <person name="Lipzen A."/>
            <person name="Riley R."/>
            <person name="Grigoriev I.V."/>
            <person name="Nagy L.G."/>
        </authorList>
    </citation>
    <scope>NUCLEOTIDE SEQUENCE [LARGE SCALE GENOMIC DNA]</scope>
    <source>
        <strain evidence="2 3">NL-1724</strain>
    </source>
</reference>
<keyword evidence="3" id="KW-1185">Reference proteome</keyword>
<proteinExistence type="predicted"/>
<feature type="compositionally biased region" description="Polar residues" evidence="1">
    <location>
        <begin position="225"/>
        <end position="234"/>
    </location>
</feature>
<feature type="compositionally biased region" description="Polar residues" evidence="1">
    <location>
        <begin position="353"/>
        <end position="363"/>
    </location>
</feature>
<feature type="region of interest" description="Disordered" evidence="1">
    <location>
        <begin position="127"/>
        <end position="234"/>
    </location>
</feature>
<dbReference type="OrthoDB" id="2621733at2759"/>
<sequence length="505" mass="55889">MPSAFLPIPRKKVKPPNWPSDNHHKCENPKCTYANTPKSVEGRYVCLGFPGGFECGSTYVVTRKKAKQNHRIERSELKRMWAEERAEIKRYNREYFEYFDRLQALNQPPKPIEPYVIPSMLDTTPDDLSEFMRSLSPSRRAPRPPVDVPEDVMSPASSYSTGPVTPAPLTRQIERRGRSTAPRQVSDSVHPSHATLRQAQPVAMVSSTPARYHTTNHPEPRGHSATHQQQTPSSIQAARDFHMQRARSPPPQPGTPIKVHNHSFMTTSRQIPTARTVYGRGHPSTDAMTASTPAQSTSTLSSRDAVPVHRGLFSRKRSSSRSTASSAQIPIQDPPLPSPASVAFARGSVQMAPTRSAHASVSTRGVVPNTLPRHATPSSSSRMPAPAPRQAAAGPSRSREAPKPLPPLPSGHKAYLSDPTPFGARTQYRAADEVSISTTTYEVENARVEPTWVKQQRAHRRAEARLGEKLPEPPGGFMSPRAKGVRPRSLERYAAKPLPEWPRRI</sequence>
<feature type="region of interest" description="Disordered" evidence="1">
    <location>
        <begin position="276"/>
        <end position="341"/>
    </location>
</feature>
<feature type="region of interest" description="Disordered" evidence="1">
    <location>
        <begin position="446"/>
        <end position="491"/>
    </location>
</feature>
<feature type="compositionally biased region" description="Polar residues" evidence="1">
    <location>
        <begin position="286"/>
        <end position="302"/>
    </location>
</feature>
<gene>
    <name evidence="2" type="ORF">BD626DRAFT_629284</name>
</gene>
<dbReference type="AlphaFoldDB" id="A0A550CHN9"/>
<feature type="region of interest" description="Disordered" evidence="1">
    <location>
        <begin position="1"/>
        <end position="26"/>
    </location>
</feature>
<dbReference type="EMBL" id="VDMD01000007">
    <property type="protein sequence ID" value="TRM64322.1"/>
    <property type="molecule type" value="Genomic_DNA"/>
</dbReference>
<organism evidence="2 3">
    <name type="scientific">Schizophyllum amplum</name>
    <dbReference type="NCBI Taxonomy" id="97359"/>
    <lineage>
        <taxon>Eukaryota</taxon>
        <taxon>Fungi</taxon>
        <taxon>Dikarya</taxon>
        <taxon>Basidiomycota</taxon>
        <taxon>Agaricomycotina</taxon>
        <taxon>Agaricomycetes</taxon>
        <taxon>Agaricomycetidae</taxon>
        <taxon>Agaricales</taxon>
        <taxon>Schizophyllaceae</taxon>
        <taxon>Schizophyllum</taxon>
    </lineage>
</organism>
<feature type="compositionally biased region" description="Polar residues" evidence="1">
    <location>
        <begin position="205"/>
        <end position="215"/>
    </location>
</feature>
<evidence type="ECO:0000313" key="3">
    <source>
        <dbReference type="Proteomes" id="UP000320762"/>
    </source>
</evidence>
<evidence type="ECO:0000256" key="1">
    <source>
        <dbReference type="SAM" id="MobiDB-lite"/>
    </source>
</evidence>
<dbReference type="Proteomes" id="UP000320762">
    <property type="component" value="Unassembled WGS sequence"/>
</dbReference>
<evidence type="ECO:0000313" key="2">
    <source>
        <dbReference type="EMBL" id="TRM64322.1"/>
    </source>
</evidence>